<evidence type="ECO:0000256" key="3">
    <source>
        <dbReference type="ARBA" id="ARBA00022730"/>
    </source>
</evidence>
<feature type="coiled-coil region" evidence="5">
    <location>
        <begin position="60"/>
        <end position="94"/>
    </location>
</feature>
<keyword evidence="7" id="KW-1185">Reference proteome</keyword>
<dbReference type="AlphaFoldDB" id="A0A927GX19"/>
<dbReference type="EMBL" id="JACXLD010000007">
    <property type="protein sequence ID" value="MBD2859698.1"/>
    <property type="molecule type" value="Genomic_DNA"/>
</dbReference>
<proteinExistence type="predicted"/>
<evidence type="ECO:0000313" key="7">
    <source>
        <dbReference type="Proteomes" id="UP000610558"/>
    </source>
</evidence>
<comment type="caution">
    <text evidence="6">The sequence shown here is derived from an EMBL/GenBank/DDBJ whole genome shotgun (WGS) entry which is preliminary data.</text>
</comment>
<dbReference type="NCBIfam" id="NF003593">
    <property type="entry name" value="PRK05255.1-1"/>
    <property type="match status" value="1"/>
</dbReference>
<dbReference type="Gene3D" id="1.10.60.30">
    <property type="entry name" value="PSPTO4464-like domains"/>
    <property type="match status" value="2"/>
</dbReference>
<name>A0A927GX19_9GAMM</name>
<evidence type="ECO:0000256" key="1">
    <source>
        <dbReference type="ARBA" id="ARBA00022490"/>
    </source>
</evidence>
<dbReference type="GO" id="GO:0042254">
    <property type="term" value="P:ribosome biogenesis"/>
    <property type="evidence" value="ECO:0007669"/>
    <property type="project" value="UniProtKB-KW"/>
</dbReference>
<dbReference type="InterPro" id="IPR006839">
    <property type="entry name" value="DarP"/>
</dbReference>
<dbReference type="InterPro" id="IPR023153">
    <property type="entry name" value="DarP_sf"/>
</dbReference>
<dbReference type="GO" id="GO:0005829">
    <property type="term" value="C:cytosol"/>
    <property type="evidence" value="ECO:0007669"/>
    <property type="project" value="TreeGrafter"/>
</dbReference>
<evidence type="ECO:0000256" key="4">
    <source>
        <dbReference type="ARBA" id="ARBA00022884"/>
    </source>
</evidence>
<keyword evidence="5" id="KW-0175">Coiled coil</keyword>
<keyword evidence="1" id="KW-0963">Cytoplasm</keyword>
<dbReference type="PANTHER" id="PTHR38101:SF1">
    <property type="entry name" value="UPF0307 PROTEIN YJGA"/>
    <property type="match status" value="1"/>
</dbReference>
<dbReference type="CDD" id="cd16331">
    <property type="entry name" value="YjgA-like"/>
    <property type="match status" value="1"/>
</dbReference>
<sequence length="153" mass="17856">MLALQELGNKLLDFSKVELDKLQLDATLREALDTARRIKSREGLRRQMQFIGKLMRQTDTSAIEQAIEEKEQGKKELTRRFHALENLRDLLVEKGTAGMELVIEQFPDIDRQHLRNLLMQADKERKNNKPPAASRKLFKYLRELDEQQPGTDI</sequence>
<keyword evidence="2" id="KW-0690">Ribosome biogenesis</keyword>
<dbReference type="PANTHER" id="PTHR38101">
    <property type="entry name" value="UPF0307 PROTEIN YJGA"/>
    <property type="match status" value="1"/>
</dbReference>
<dbReference type="SUPFAM" id="SSF158710">
    <property type="entry name" value="PSPTO4464-like"/>
    <property type="match status" value="1"/>
</dbReference>
<organism evidence="6 7">
    <name type="scientific">Spongiibacter pelagi</name>
    <dbReference type="NCBI Taxonomy" id="2760804"/>
    <lineage>
        <taxon>Bacteria</taxon>
        <taxon>Pseudomonadati</taxon>
        <taxon>Pseudomonadota</taxon>
        <taxon>Gammaproteobacteria</taxon>
        <taxon>Cellvibrionales</taxon>
        <taxon>Spongiibacteraceae</taxon>
        <taxon>Spongiibacter</taxon>
    </lineage>
</organism>
<dbReference type="Proteomes" id="UP000610558">
    <property type="component" value="Unassembled WGS sequence"/>
</dbReference>
<gene>
    <name evidence="6" type="ORF">IB286_11860</name>
</gene>
<dbReference type="GO" id="GO:0019843">
    <property type="term" value="F:rRNA binding"/>
    <property type="evidence" value="ECO:0007669"/>
    <property type="project" value="UniProtKB-KW"/>
</dbReference>
<protein>
    <submittedName>
        <fullName evidence="6">DUF615 domain-containing protein</fullName>
    </submittedName>
</protein>
<evidence type="ECO:0000313" key="6">
    <source>
        <dbReference type="EMBL" id="MBD2859698.1"/>
    </source>
</evidence>
<keyword evidence="4" id="KW-0694">RNA-binding</keyword>
<keyword evidence="3" id="KW-0699">rRNA-binding</keyword>
<dbReference type="PIRSF" id="PIRSF016183">
    <property type="entry name" value="UCP016183"/>
    <property type="match status" value="1"/>
</dbReference>
<accession>A0A927GX19</accession>
<dbReference type="Pfam" id="PF04751">
    <property type="entry name" value="DarP"/>
    <property type="match status" value="1"/>
</dbReference>
<evidence type="ECO:0000256" key="2">
    <source>
        <dbReference type="ARBA" id="ARBA00022517"/>
    </source>
</evidence>
<reference evidence="6" key="1">
    <citation type="submission" date="2020-09" db="EMBL/GenBank/DDBJ databases">
        <authorList>
            <person name="Yoon J.-W."/>
        </authorList>
    </citation>
    <scope>NUCLEOTIDE SEQUENCE</scope>
    <source>
        <strain evidence="6">KMU-158</strain>
    </source>
</reference>
<evidence type="ECO:0000256" key="5">
    <source>
        <dbReference type="SAM" id="Coils"/>
    </source>
</evidence>